<feature type="signal peptide" evidence="1">
    <location>
        <begin position="1"/>
        <end position="16"/>
    </location>
</feature>
<evidence type="ECO:0000259" key="2">
    <source>
        <dbReference type="PROSITE" id="PS50188"/>
    </source>
</evidence>
<feature type="domain" description="B30.2/SPRY" evidence="2">
    <location>
        <begin position="59"/>
        <end position="253"/>
    </location>
</feature>
<dbReference type="PROSITE" id="PS50188">
    <property type="entry name" value="B302_SPRY"/>
    <property type="match status" value="1"/>
</dbReference>
<dbReference type="Pfam" id="PF00622">
    <property type="entry name" value="SPRY"/>
    <property type="match status" value="1"/>
</dbReference>
<organism evidence="3 4">
    <name type="scientific">Polypterus senegalus</name>
    <name type="common">Senegal bichir</name>
    <dbReference type="NCBI Taxonomy" id="55291"/>
    <lineage>
        <taxon>Eukaryota</taxon>
        <taxon>Metazoa</taxon>
        <taxon>Chordata</taxon>
        <taxon>Craniata</taxon>
        <taxon>Vertebrata</taxon>
        <taxon>Euteleostomi</taxon>
        <taxon>Actinopterygii</taxon>
        <taxon>Polypteriformes</taxon>
        <taxon>Polypteridae</taxon>
        <taxon>Polypterus</taxon>
    </lineage>
</organism>
<reference evidence="3" key="1">
    <citation type="journal article" date="2021" name="Cell">
        <title>Tracing the genetic footprints of vertebrate landing in non-teleost ray-finned fishes.</title>
        <authorList>
            <person name="Bi X."/>
            <person name="Wang K."/>
            <person name="Yang L."/>
            <person name="Pan H."/>
            <person name="Jiang H."/>
            <person name="Wei Q."/>
            <person name="Fang M."/>
            <person name="Yu H."/>
            <person name="Zhu C."/>
            <person name="Cai Y."/>
            <person name="He Y."/>
            <person name="Gan X."/>
            <person name="Zeng H."/>
            <person name="Yu D."/>
            <person name="Zhu Y."/>
            <person name="Jiang H."/>
            <person name="Qiu Q."/>
            <person name="Yang H."/>
            <person name="Zhang Y.E."/>
            <person name="Wang W."/>
            <person name="Zhu M."/>
            <person name="He S."/>
            <person name="Zhang G."/>
        </authorList>
    </citation>
    <scope>NUCLEOTIDE SEQUENCE</scope>
    <source>
        <strain evidence="3">Bchr_001</strain>
    </source>
</reference>
<accession>A0ABS2Z105</accession>
<dbReference type="InterPro" id="IPR001870">
    <property type="entry name" value="B30.2/SPRY"/>
</dbReference>
<gene>
    <name evidence="3" type="primary">Spryd4</name>
    <name evidence="3" type="ORF">GTO92_0015415</name>
</gene>
<evidence type="ECO:0000313" key="3">
    <source>
        <dbReference type="EMBL" id="MBN3291921.1"/>
    </source>
</evidence>
<dbReference type="Pfam" id="PF13765">
    <property type="entry name" value="PRY"/>
    <property type="match status" value="1"/>
</dbReference>
<evidence type="ECO:0000256" key="1">
    <source>
        <dbReference type="SAM" id="SignalP"/>
    </source>
</evidence>
<dbReference type="SUPFAM" id="SSF49899">
    <property type="entry name" value="Concanavalin A-like lectins/glucanases"/>
    <property type="match status" value="1"/>
</dbReference>
<dbReference type="PRINTS" id="PR01407">
    <property type="entry name" value="BUTYPHLNCDUF"/>
</dbReference>
<keyword evidence="1" id="KW-0732">Signal</keyword>
<dbReference type="PANTHER" id="PTHR24099">
    <property type="entry name" value="E3 UBIQUITIN-PROTEIN LIGASE TRIM36-RELATED"/>
    <property type="match status" value="1"/>
</dbReference>
<dbReference type="Gene3D" id="2.60.120.920">
    <property type="match status" value="1"/>
</dbReference>
<protein>
    <submittedName>
        <fullName evidence="3">SPRY4 protein</fullName>
    </submittedName>
</protein>
<dbReference type="InterPro" id="IPR003879">
    <property type="entry name" value="Butyrophylin_SPRY"/>
</dbReference>
<feature type="non-terminal residue" evidence="3">
    <location>
        <position position="254"/>
    </location>
</feature>
<feature type="non-terminal residue" evidence="3">
    <location>
        <position position="1"/>
    </location>
</feature>
<sequence length="254" mass="28751">MAACSRLLSLGIRVLAQRVPWQGHSWLQETAQLVRVRRHGACRFLAQLTPRNSEYMGLRLGNFISFDKGRIQLTPDIKFKLDEKTAHSSLELFKKDTGVLYYMLGVDPTKVPANPERFREWAVVFGDTAITTGRHYWEVSVCKSQEFRIGVADSDMSREDCVGTNNSSWVFGYTHRKWYAMTTNEMVPVSLVGKPDRVGLLLDYDGQKLALVDPEKQSIIHVMTANFKTPICPAFALWDGELVTHTGLQIPDSL</sequence>
<keyword evidence="4" id="KW-1185">Reference proteome</keyword>
<dbReference type="Proteomes" id="UP001166052">
    <property type="component" value="Unassembled WGS sequence"/>
</dbReference>
<dbReference type="SMART" id="SM00449">
    <property type="entry name" value="SPRY"/>
    <property type="match status" value="1"/>
</dbReference>
<dbReference type="InterPro" id="IPR003877">
    <property type="entry name" value="SPRY_dom"/>
</dbReference>
<dbReference type="InterPro" id="IPR013320">
    <property type="entry name" value="ConA-like_dom_sf"/>
</dbReference>
<feature type="chain" id="PRO_5045486459" evidence="1">
    <location>
        <begin position="17"/>
        <end position="254"/>
    </location>
</feature>
<dbReference type="EMBL" id="JAAWVN010014489">
    <property type="protein sequence ID" value="MBN3291921.1"/>
    <property type="molecule type" value="Genomic_DNA"/>
</dbReference>
<proteinExistence type="predicted"/>
<comment type="caution">
    <text evidence="3">The sequence shown here is derived from an EMBL/GenBank/DDBJ whole genome shotgun (WGS) entry which is preliminary data.</text>
</comment>
<name>A0ABS2Z105_POLSE</name>
<dbReference type="PANTHER" id="PTHR24099:SF16">
    <property type="entry name" value="E3 UBIQUITIN-PROTEIN LIGASE MIDLINE-1-LIKE ISOFORM X1"/>
    <property type="match status" value="1"/>
</dbReference>
<evidence type="ECO:0000313" key="4">
    <source>
        <dbReference type="Proteomes" id="UP001166052"/>
    </source>
</evidence>
<dbReference type="InterPro" id="IPR050617">
    <property type="entry name" value="E3_ligase_FN3/SPRY"/>
</dbReference>
<dbReference type="InterPro" id="IPR043136">
    <property type="entry name" value="B30.2/SPRY_sf"/>
</dbReference>
<dbReference type="InterPro" id="IPR006574">
    <property type="entry name" value="PRY"/>
</dbReference>